<feature type="transmembrane region" description="Helical" evidence="1">
    <location>
        <begin position="77"/>
        <end position="103"/>
    </location>
</feature>
<evidence type="ECO:0000313" key="2">
    <source>
        <dbReference type="EMBL" id="GGB53248.1"/>
    </source>
</evidence>
<comment type="caution">
    <text evidence="2">The sequence shown here is derived from an EMBL/GenBank/DDBJ whole genome shotgun (WGS) entry which is preliminary data.</text>
</comment>
<protein>
    <recommendedName>
        <fullName evidence="4">Integron gene cassette protein</fullName>
    </recommendedName>
</protein>
<dbReference type="EMBL" id="BMGD01000001">
    <property type="protein sequence ID" value="GGB53248.1"/>
    <property type="molecule type" value="Genomic_DNA"/>
</dbReference>
<keyword evidence="3" id="KW-1185">Reference proteome</keyword>
<dbReference type="Proteomes" id="UP000614261">
    <property type="component" value="Unassembled WGS sequence"/>
</dbReference>
<evidence type="ECO:0000313" key="3">
    <source>
        <dbReference type="Proteomes" id="UP000614261"/>
    </source>
</evidence>
<feature type="transmembrane region" description="Helical" evidence="1">
    <location>
        <begin position="38"/>
        <end position="57"/>
    </location>
</feature>
<name>A0ABQ1IX39_9SPHN</name>
<keyword evidence="1" id="KW-0472">Membrane</keyword>
<accession>A0ABQ1IX39</accession>
<gene>
    <name evidence="2" type="ORF">GCM10010833_04880</name>
</gene>
<reference evidence="3" key="1">
    <citation type="journal article" date="2019" name="Int. J. Syst. Evol. Microbiol.">
        <title>The Global Catalogue of Microorganisms (GCM) 10K type strain sequencing project: providing services to taxonomists for standard genome sequencing and annotation.</title>
        <authorList>
            <consortium name="The Broad Institute Genomics Platform"/>
            <consortium name="The Broad Institute Genome Sequencing Center for Infectious Disease"/>
            <person name="Wu L."/>
            <person name="Ma J."/>
        </authorList>
    </citation>
    <scope>NUCLEOTIDE SEQUENCE [LARGE SCALE GENOMIC DNA]</scope>
    <source>
        <strain evidence="3">CGMCC 1.12851</strain>
    </source>
</reference>
<organism evidence="2 3">
    <name type="scientific">Blastomonas aquatica</name>
    <dbReference type="NCBI Taxonomy" id="1510276"/>
    <lineage>
        <taxon>Bacteria</taxon>
        <taxon>Pseudomonadati</taxon>
        <taxon>Pseudomonadota</taxon>
        <taxon>Alphaproteobacteria</taxon>
        <taxon>Sphingomonadales</taxon>
        <taxon>Sphingomonadaceae</taxon>
        <taxon>Blastomonas</taxon>
    </lineage>
</organism>
<sequence length="105" mass="11350">MSGFVMFFGVPAGLAMMVAVASGRILKKQPNLVPLTLRAMLAICSPVFAVLLFFYVWQRIDYANHESSGGGDYMGPMTMLIYGAPIFGVIFLVSAFVAACVFART</sequence>
<dbReference type="RefSeq" id="WP_188512752.1">
    <property type="nucleotide sequence ID" value="NZ_BMGD01000001.1"/>
</dbReference>
<feature type="transmembrane region" description="Helical" evidence="1">
    <location>
        <begin position="6"/>
        <end position="26"/>
    </location>
</feature>
<evidence type="ECO:0008006" key="4">
    <source>
        <dbReference type="Google" id="ProtNLM"/>
    </source>
</evidence>
<proteinExistence type="predicted"/>
<keyword evidence="1" id="KW-0812">Transmembrane</keyword>
<keyword evidence="1" id="KW-1133">Transmembrane helix</keyword>
<evidence type="ECO:0000256" key="1">
    <source>
        <dbReference type="SAM" id="Phobius"/>
    </source>
</evidence>